<keyword evidence="2" id="KW-0472">Membrane</keyword>
<dbReference type="EMBL" id="JAYMYS010000004">
    <property type="protein sequence ID" value="KAK7397175.1"/>
    <property type="molecule type" value="Genomic_DNA"/>
</dbReference>
<feature type="region of interest" description="Disordered" evidence="1">
    <location>
        <begin position="1"/>
        <end position="28"/>
    </location>
</feature>
<reference evidence="3 4" key="1">
    <citation type="submission" date="2024-01" db="EMBL/GenBank/DDBJ databases">
        <title>The genomes of 5 underutilized Papilionoideae crops provide insights into root nodulation and disease resistanc.</title>
        <authorList>
            <person name="Jiang F."/>
        </authorList>
    </citation>
    <scope>NUCLEOTIDE SEQUENCE [LARGE SCALE GENOMIC DNA]</scope>
    <source>
        <strain evidence="3">DUOXIRENSHENG_FW03</strain>
        <tissue evidence="3">Leaves</tissue>
    </source>
</reference>
<sequence length="77" mass="8960">MLGRMFFASSTTSSNGSNSRQKRKTGEGDFAGTIPIPFFKLQTFFFFFHSLSLLKKKNKKKKEEREFIQNLDLTYPI</sequence>
<proteinExistence type="predicted"/>
<evidence type="ECO:0000256" key="2">
    <source>
        <dbReference type="SAM" id="Phobius"/>
    </source>
</evidence>
<evidence type="ECO:0000313" key="4">
    <source>
        <dbReference type="Proteomes" id="UP001386955"/>
    </source>
</evidence>
<gene>
    <name evidence="3" type="ORF">VNO78_18342</name>
</gene>
<feature type="compositionally biased region" description="Low complexity" evidence="1">
    <location>
        <begin position="9"/>
        <end position="19"/>
    </location>
</feature>
<evidence type="ECO:0000313" key="3">
    <source>
        <dbReference type="EMBL" id="KAK7397175.1"/>
    </source>
</evidence>
<keyword evidence="4" id="KW-1185">Reference proteome</keyword>
<protein>
    <submittedName>
        <fullName evidence="3">Uncharacterized protein</fullName>
    </submittedName>
</protein>
<feature type="transmembrane region" description="Helical" evidence="2">
    <location>
        <begin position="34"/>
        <end position="54"/>
    </location>
</feature>
<keyword evidence="2" id="KW-0812">Transmembrane</keyword>
<name>A0AAN9SJ58_PSOTE</name>
<organism evidence="3 4">
    <name type="scientific">Psophocarpus tetragonolobus</name>
    <name type="common">Winged bean</name>
    <name type="synonym">Dolichos tetragonolobus</name>
    <dbReference type="NCBI Taxonomy" id="3891"/>
    <lineage>
        <taxon>Eukaryota</taxon>
        <taxon>Viridiplantae</taxon>
        <taxon>Streptophyta</taxon>
        <taxon>Embryophyta</taxon>
        <taxon>Tracheophyta</taxon>
        <taxon>Spermatophyta</taxon>
        <taxon>Magnoliopsida</taxon>
        <taxon>eudicotyledons</taxon>
        <taxon>Gunneridae</taxon>
        <taxon>Pentapetalae</taxon>
        <taxon>rosids</taxon>
        <taxon>fabids</taxon>
        <taxon>Fabales</taxon>
        <taxon>Fabaceae</taxon>
        <taxon>Papilionoideae</taxon>
        <taxon>50 kb inversion clade</taxon>
        <taxon>NPAAA clade</taxon>
        <taxon>indigoferoid/millettioid clade</taxon>
        <taxon>Phaseoleae</taxon>
        <taxon>Psophocarpus</taxon>
    </lineage>
</organism>
<dbReference type="Proteomes" id="UP001386955">
    <property type="component" value="Unassembled WGS sequence"/>
</dbReference>
<keyword evidence="2" id="KW-1133">Transmembrane helix</keyword>
<dbReference type="AlphaFoldDB" id="A0AAN9SJ58"/>
<evidence type="ECO:0000256" key="1">
    <source>
        <dbReference type="SAM" id="MobiDB-lite"/>
    </source>
</evidence>
<accession>A0AAN9SJ58</accession>
<comment type="caution">
    <text evidence="3">The sequence shown here is derived from an EMBL/GenBank/DDBJ whole genome shotgun (WGS) entry which is preliminary data.</text>
</comment>